<keyword evidence="1" id="KW-0812">Transmembrane</keyword>
<reference evidence="2 3" key="1">
    <citation type="journal article" date="2015" name="Genome Announc.">
        <title>Expanding the biotechnology potential of lactobacilli through comparative genomics of 213 strains and associated genera.</title>
        <authorList>
            <person name="Sun Z."/>
            <person name="Harris H.M."/>
            <person name="McCann A."/>
            <person name="Guo C."/>
            <person name="Argimon S."/>
            <person name="Zhang W."/>
            <person name="Yang X."/>
            <person name="Jeffery I.B."/>
            <person name="Cooney J.C."/>
            <person name="Kagawa T.F."/>
            <person name="Liu W."/>
            <person name="Song Y."/>
            <person name="Salvetti E."/>
            <person name="Wrobel A."/>
            <person name="Rasinkangas P."/>
            <person name="Parkhill J."/>
            <person name="Rea M.C."/>
            <person name="O'Sullivan O."/>
            <person name="Ritari J."/>
            <person name="Douillard F.P."/>
            <person name="Paul Ross R."/>
            <person name="Yang R."/>
            <person name="Briner A.E."/>
            <person name="Felis G.E."/>
            <person name="de Vos W.M."/>
            <person name="Barrangou R."/>
            <person name="Klaenhammer T.R."/>
            <person name="Caufield P.W."/>
            <person name="Cui Y."/>
            <person name="Zhang H."/>
            <person name="O'Toole P.W."/>
        </authorList>
    </citation>
    <scope>NUCLEOTIDE SEQUENCE [LARGE SCALE GENOMIC DNA]</scope>
    <source>
        <strain evidence="2 3">DSM 22698</strain>
    </source>
</reference>
<proteinExistence type="predicted"/>
<keyword evidence="1" id="KW-0472">Membrane</keyword>
<feature type="transmembrane region" description="Helical" evidence="1">
    <location>
        <begin position="36"/>
        <end position="62"/>
    </location>
</feature>
<dbReference type="AlphaFoldDB" id="A0A0R2C6T0"/>
<sequence>MNKLNMHAWAFVTLGLLGLCLMGVGIYQIVAGLTKFVVLGFINAGFGVIAVAVGIAFLMVAVNGGAAGRR</sequence>
<evidence type="ECO:0000256" key="1">
    <source>
        <dbReference type="SAM" id="Phobius"/>
    </source>
</evidence>
<dbReference type="Proteomes" id="UP000051789">
    <property type="component" value="Unassembled WGS sequence"/>
</dbReference>
<keyword evidence="3" id="KW-1185">Reference proteome</keyword>
<dbReference type="EMBL" id="AYZK01000006">
    <property type="protein sequence ID" value="KRM86674.1"/>
    <property type="molecule type" value="Genomic_DNA"/>
</dbReference>
<accession>A0A0R2C6T0</accession>
<name>A0A0R2C6T0_9LACO</name>
<evidence type="ECO:0000313" key="2">
    <source>
        <dbReference type="EMBL" id="KRM86674.1"/>
    </source>
</evidence>
<protein>
    <submittedName>
        <fullName evidence="2">Uncharacterized protein</fullName>
    </submittedName>
</protein>
<organism evidence="2 3">
    <name type="scientific">Lacticaseibacillus thailandensis DSM 22698 = JCM 13996</name>
    <dbReference type="NCBI Taxonomy" id="1423810"/>
    <lineage>
        <taxon>Bacteria</taxon>
        <taxon>Bacillati</taxon>
        <taxon>Bacillota</taxon>
        <taxon>Bacilli</taxon>
        <taxon>Lactobacillales</taxon>
        <taxon>Lactobacillaceae</taxon>
        <taxon>Lacticaseibacillus</taxon>
    </lineage>
</organism>
<dbReference type="PATRIC" id="fig|1423810.4.peg.1768"/>
<comment type="caution">
    <text evidence="2">The sequence shown here is derived from an EMBL/GenBank/DDBJ whole genome shotgun (WGS) entry which is preliminary data.</text>
</comment>
<feature type="transmembrane region" description="Helical" evidence="1">
    <location>
        <begin position="7"/>
        <end position="30"/>
    </location>
</feature>
<evidence type="ECO:0000313" key="3">
    <source>
        <dbReference type="Proteomes" id="UP000051789"/>
    </source>
</evidence>
<gene>
    <name evidence="2" type="ORF">FD19_GL001720</name>
</gene>
<keyword evidence="1" id="KW-1133">Transmembrane helix</keyword>